<comment type="catalytic activity">
    <reaction evidence="7">
        <text>L-threonyl-[protein] + ATP = O-phospho-L-threonyl-[protein] + ADP + H(+)</text>
        <dbReference type="Rhea" id="RHEA:46608"/>
        <dbReference type="Rhea" id="RHEA-COMP:11060"/>
        <dbReference type="Rhea" id="RHEA-COMP:11605"/>
        <dbReference type="ChEBI" id="CHEBI:15378"/>
        <dbReference type="ChEBI" id="CHEBI:30013"/>
        <dbReference type="ChEBI" id="CHEBI:30616"/>
        <dbReference type="ChEBI" id="CHEBI:61977"/>
        <dbReference type="ChEBI" id="CHEBI:456216"/>
        <dbReference type="EC" id="2.7.11.1"/>
    </reaction>
</comment>
<dbReference type="SUPFAM" id="SSF56112">
    <property type="entry name" value="Protein kinase-like (PK-like)"/>
    <property type="match status" value="1"/>
</dbReference>
<evidence type="ECO:0000256" key="2">
    <source>
        <dbReference type="ARBA" id="ARBA00022527"/>
    </source>
</evidence>
<dbReference type="PROSITE" id="PS50011">
    <property type="entry name" value="PROTEIN_KINASE_DOM"/>
    <property type="match status" value="1"/>
</dbReference>
<dbReference type="InterPro" id="IPR050660">
    <property type="entry name" value="NEK_Ser/Thr_kinase"/>
</dbReference>
<reference evidence="10 12" key="1">
    <citation type="journal article" date="2020" name="Stud. Mycol.">
        <title>101 Dothideomycetes genomes: a test case for predicting lifestyles and emergence of pathogens.</title>
        <authorList>
            <person name="Haridas S."/>
            <person name="Albert R."/>
            <person name="Binder M."/>
            <person name="Bloem J."/>
            <person name="Labutti K."/>
            <person name="Salamov A."/>
            <person name="Andreopoulos B."/>
            <person name="Baker S."/>
            <person name="Barry K."/>
            <person name="Bills G."/>
            <person name="Bluhm B."/>
            <person name="Cannon C."/>
            <person name="Castanera R."/>
            <person name="Culley D."/>
            <person name="Daum C."/>
            <person name="Ezra D."/>
            <person name="Gonzalez J."/>
            <person name="Henrissat B."/>
            <person name="Kuo A."/>
            <person name="Liang C."/>
            <person name="Lipzen A."/>
            <person name="Lutzoni F."/>
            <person name="Magnuson J."/>
            <person name="Mondo S."/>
            <person name="Nolan M."/>
            <person name="Ohm R."/>
            <person name="Pangilinan J."/>
            <person name="Park H.-J."/>
            <person name="Ramirez L."/>
            <person name="Alfaro M."/>
            <person name="Sun H."/>
            <person name="Tritt A."/>
            <person name="Yoshinaga Y."/>
            <person name="Zwiers L.-H."/>
            <person name="Turgeon B."/>
            <person name="Goodwin S."/>
            <person name="Spatafora J."/>
            <person name="Crous P."/>
            <person name="Grigoriev I."/>
        </authorList>
    </citation>
    <scope>NUCLEOTIDE SEQUENCE</scope>
    <source>
        <strain evidence="10 12">CBS 304.34</strain>
    </source>
</reference>
<evidence type="ECO:0000256" key="6">
    <source>
        <dbReference type="ARBA" id="ARBA00022840"/>
    </source>
</evidence>
<keyword evidence="3" id="KW-0808">Transferase</keyword>
<dbReference type="SMART" id="SM00220">
    <property type="entry name" value="S_TKc"/>
    <property type="match status" value="1"/>
</dbReference>
<evidence type="ECO:0000313" key="11">
    <source>
        <dbReference type="Proteomes" id="UP000504636"/>
    </source>
</evidence>
<evidence type="ECO:0000259" key="9">
    <source>
        <dbReference type="PROSITE" id="PS50011"/>
    </source>
</evidence>
<name>A0A6A6YZG6_9PEZI</name>
<protein>
    <recommendedName>
        <fullName evidence="1">non-specific serine/threonine protein kinase</fullName>
        <ecNumber evidence="1">2.7.11.1</ecNumber>
    </recommendedName>
</protein>
<dbReference type="OrthoDB" id="4062651at2759"/>
<dbReference type="CDD" id="cd00180">
    <property type="entry name" value="PKc"/>
    <property type="match status" value="1"/>
</dbReference>
<accession>A0A6A6YZG6</accession>
<dbReference type="GO" id="GO:0005524">
    <property type="term" value="F:ATP binding"/>
    <property type="evidence" value="ECO:0007669"/>
    <property type="project" value="UniProtKB-KW"/>
</dbReference>
<keyword evidence="6" id="KW-0067">ATP-binding</keyword>
<evidence type="ECO:0000313" key="10">
    <source>
        <dbReference type="EMBL" id="KAF2813404.1"/>
    </source>
</evidence>
<gene>
    <name evidence="10 12" type="ORF">BDZ99DRAFT_367577</name>
</gene>
<dbReference type="InterPro" id="IPR011009">
    <property type="entry name" value="Kinase-like_dom_sf"/>
</dbReference>
<evidence type="ECO:0000256" key="3">
    <source>
        <dbReference type="ARBA" id="ARBA00022679"/>
    </source>
</evidence>
<feature type="non-terminal residue" evidence="10">
    <location>
        <position position="1"/>
    </location>
</feature>
<evidence type="ECO:0000256" key="1">
    <source>
        <dbReference type="ARBA" id="ARBA00012513"/>
    </source>
</evidence>
<organism evidence="10">
    <name type="scientific">Mytilinidion resinicola</name>
    <dbReference type="NCBI Taxonomy" id="574789"/>
    <lineage>
        <taxon>Eukaryota</taxon>
        <taxon>Fungi</taxon>
        <taxon>Dikarya</taxon>
        <taxon>Ascomycota</taxon>
        <taxon>Pezizomycotina</taxon>
        <taxon>Dothideomycetes</taxon>
        <taxon>Pleosporomycetidae</taxon>
        <taxon>Mytilinidiales</taxon>
        <taxon>Mytilinidiaceae</taxon>
        <taxon>Mytilinidion</taxon>
    </lineage>
</organism>
<keyword evidence="11" id="KW-1185">Reference proteome</keyword>
<keyword evidence="4" id="KW-0547">Nucleotide-binding</keyword>
<reference evidence="12" key="3">
    <citation type="submission" date="2025-04" db="UniProtKB">
        <authorList>
            <consortium name="RefSeq"/>
        </authorList>
    </citation>
    <scope>IDENTIFICATION</scope>
    <source>
        <strain evidence="12">CBS 304.34</strain>
    </source>
</reference>
<evidence type="ECO:0000256" key="5">
    <source>
        <dbReference type="ARBA" id="ARBA00022777"/>
    </source>
</evidence>
<dbReference type="GO" id="GO:0005634">
    <property type="term" value="C:nucleus"/>
    <property type="evidence" value="ECO:0007669"/>
    <property type="project" value="TreeGrafter"/>
</dbReference>
<dbReference type="EC" id="2.7.11.1" evidence="1"/>
<dbReference type="Pfam" id="PF00069">
    <property type="entry name" value="Pkinase"/>
    <property type="match status" value="1"/>
</dbReference>
<dbReference type="PANTHER" id="PTHR43671:SF98">
    <property type="entry name" value="SERINE_THREONINE-PROTEIN KINASE NEK11"/>
    <property type="match status" value="1"/>
</dbReference>
<dbReference type="GeneID" id="54455662"/>
<evidence type="ECO:0000256" key="4">
    <source>
        <dbReference type="ARBA" id="ARBA00022741"/>
    </source>
</evidence>
<evidence type="ECO:0000313" key="12">
    <source>
        <dbReference type="RefSeq" id="XP_033580368.1"/>
    </source>
</evidence>
<keyword evidence="5 10" id="KW-0418">Kinase</keyword>
<dbReference type="GO" id="GO:0004674">
    <property type="term" value="F:protein serine/threonine kinase activity"/>
    <property type="evidence" value="ECO:0007669"/>
    <property type="project" value="UniProtKB-KW"/>
</dbReference>
<dbReference type="InterPro" id="IPR000719">
    <property type="entry name" value="Prot_kinase_dom"/>
</dbReference>
<keyword evidence="2" id="KW-0723">Serine/threonine-protein kinase</keyword>
<dbReference type="Proteomes" id="UP000504636">
    <property type="component" value="Unplaced"/>
</dbReference>
<comment type="catalytic activity">
    <reaction evidence="8">
        <text>L-seryl-[protein] + ATP = O-phospho-L-seryl-[protein] + ADP + H(+)</text>
        <dbReference type="Rhea" id="RHEA:17989"/>
        <dbReference type="Rhea" id="RHEA-COMP:9863"/>
        <dbReference type="Rhea" id="RHEA-COMP:11604"/>
        <dbReference type="ChEBI" id="CHEBI:15378"/>
        <dbReference type="ChEBI" id="CHEBI:29999"/>
        <dbReference type="ChEBI" id="CHEBI:30616"/>
        <dbReference type="ChEBI" id="CHEBI:83421"/>
        <dbReference type="ChEBI" id="CHEBI:456216"/>
        <dbReference type="EC" id="2.7.11.1"/>
    </reaction>
</comment>
<evidence type="ECO:0000256" key="8">
    <source>
        <dbReference type="ARBA" id="ARBA00048679"/>
    </source>
</evidence>
<feature type="domain" description="Protein kinase" evidence="9">
    <location>
        <begin position="1"/>
        <end position="203"/>
    </location>
</feature>
<dbReference type="EMBL" id="MU003696">
    <property type="protein sequence ID" value="KAF2813404.1"/>
    <property type="molecule type" value="Genomic_DNA"/>
</dbReference>
<feature type="non-terminal residue" evidence="10">
    <location>
        <position position="203"/>
    </location>
</feature>
<dbReference type="PANTHER" id="PTHR43671">
    <property type="entry name" value="SERINE/THREONINE-PROTEIN KINASE NEK"/>
    <property type="match status" value="1"/>
</dbReference>
<dbReference type="Gene3D" id="1.10.510.10">
    <property type="entry name" value="Transferase(Phosphotransferase) domain 1"/>
    <property type="match status" value="1"/>
</dbReference>
<sequence length="203" mass="23359">LGHGSLGIVEEVRRPNYKTFVRKRVQLPYRQRKRRLQIIQEEARVLEDLCHPHIVQILGSYEDHTYGTKQFYCLLMSPVGDGDLQTFMDELGAREPTEMEIRWLMDWFPCLTSALAYMHDQGVRHQDIKPSNIVHRGPQIFFTDFSSSSRFKIGHTTSTENPARTSAMYAAPEMLDYLQDDGTLSKHGRGADIFSLGCVFSEM</sequence>
<dbReference type="AlphaFoldDB" id="A0A6A6YZG6"/>
<reference evidence="12" key="2">
    <citation type="submission" date="2020-04" db="EMBL/GenBank/DDBJ databases">
        <authorList>
            <consortium name="NCBI Genome Project"/>
        </authorList>
    </citation>
    <scope>NUCLEOTIDE SEQUENCE</scope>
    <source>
        <strain evidence="12">CBS 304.34</strain>
    </source>
</reference>
<evidence type="ECO:0000256" key="7">
    <source>
        <dbReference type="ARBA" id="ARBA00047899"/>
    </source>
</evidence>
<dbReference type="RefSeq" id="XP_033580368.1">
    <property type="nucleotide sequence ID" value="XM_033714769.1"/>
</dbReference>
<proteinExistence type="predicted"/>